<evidence type="ECO:0000256" key="3">
    <source>
        <dbReference type="ARBA" id="ARBA00023004"/>
    </source>
</evidence>
<dbReference type="CDD" id="cd03477">
    <property type="entry name" value="Rieske_YhfW_C"/>
    <property type="match status" value="1"/>
</dbReference>
<dbReference type="Pfam" id="PF01266">
    <property type="entry name" value="DAO"/>
    <property type="match status" value="1"/>
</dbReference>
<evidence type="ECO:0000256" key="5">
    <source>
        <dbReference type="ARBA" id="ARBA00023157"/>
    </source>
</evidence>
<dbReference type="InterPro" id="IPR036188">
    <property type="entry name" value="FAD/NAD-bd_sf"/>
</dbReference>
<dbReference type="PRINTS" id="PR00162">
    <property type="entry name" value="RIESKE"/>
</dbReference>
<dbReference type="Gene3D" id="3.50.50.60">
    <property type="entry name" value="FAD/NAD(P)-binding domain"/>
    <property type="match status" value="1"/>
</dbReference>
<gene>
    <name evidence="8" type="ORF">D0817_00310</name>
</gene>
<keyword evidence="4" id="KW-0411">Iron-sulfur</keyword>
<dbReference type="Proteomes" id="UP000288102">
    <property type="component" value="Unassembled WGS sequence"/>
</dbReference>
<proteinExistence type="predicted"/>
<dbReference type="PANTHER" id="PTHR13847:SF281">
    <property type="entry name" value="FAD DEPENDENT OXIDOREDUCTASE DOMAIN-CONTAINING PROTEIN"/>
    <property type="match status" value="1"/>
</dbReference>
<evidence type="ECO:0000256" key="2">
    <source>
        <dbReference type="ARBA" id="ARBA00022723"/>
    </source>
</evidence>
<keyword evidence="2" id="KW-0479">Metal-binding</keyword>
<dbReference type="InterPro" id="IPR005805">
    <property type="entry name" value="Rieske_Fe-S_prot_C"/>
</dbReference>
<evidence type="ECO:0000259" key="7">
    <source>
        <dbReference type="PROSITE" id="PS51296"/>
    </source>
</evidence>
<organism evidence="8 9">
    <name type="scientific">Flavobacterium cupreum</name>
    <dbReference type="NCBI Taxonomy" id="2133766"/>
    <lineage>
        <taxon>Bacteria</taxon>
        <taxon>Pseudomonadati</taxon>
        <taxon>Bacteroidota</taxon>
        <taxon>Flavobacteriia</taxon>
        <taxon>Flavobacteriales</taxon>
        <taxon>Flavobacteriaceae</taxon>
        <taxon>Flavobacterium</taxon>
    </lineage>
</organism>
<dbReference type="InterPro" id="IPR017941">
    <property type="entry name" value="Rieske_2Fe-2S"/>
</dbReference>
<dbReference type="GO" id="GO:0005737">
    <property type="term" value="C:cytoplasm"/>
    <property type="evidence" value="ECO:0007669"/>
    <property type="project" value="TreeGrafter"/>
</dbReference>
<evidence type="ECO:0000313" key="8">
    <source>
        <dbReference type="EMBL" id="RUT72518.1"/>
    </source>
</evidence>
<dbReference type="AlphaFoldDB" id="A0A434ADQ6"/>
<dbReference type="RefSeq" id="WP_127336399.1">
    <property type="nucleotide sequence ID" value="NZ_QWDM01000001.1"/>
</dbReference>
<dbReference type="GO" id="GO:0051537">
    <property type="term" value="F:2 iron, 2 sulfur cluster binding"/>
    <property type="evidence" value="ECO:0007669"/>
    <property type="project" value="UniProtKB-KW"/>
</dbReference>
<name>A0A434ADQ6_9FLAO</name>
<dbReference type="EMBL" id="QWDM01000001">
    <property type="protein sequence ID" value="RUT72518.1"/>
    <property type="molecule type" value="Genomic_DNA"/>
</dbReference>
<keyword evidence="9" id="KW-1185">Reference proteome</keyword>
<dbReference type="GO" id="GO:0046872">
    <property type="term" value="F:metal ion binding"/>
    <property type="evidence" value="ECO:0007669"/>
    <property type="project" value="UniProtKB-KW"/>
</dbReference>
<dbReference type="InterPro" id="IPR006076">
    <property type="entry name" value="FAD-dep_OxRdtase"/>
</dbReference>
<accession>A0A434ADQ6</accession>
<sequence>MAPLHDKFNSSNITSGENVSYWIDSTPIIAFDKPDRDIQTEVLIIGGGISGLTTAYQLAKAGKKVTVVEDGFIGSGETGRTTAHLTAALDDRYYFLEETFGKEAAKLAAESHTAAVDEIEKNVTDLQIDCSFRRVNGYLFLHPTDKEKNLHKEFEATRNAGLPTELLASTPSLAGGDTMECLAFYNQAQFHVLQYLKALADAFVSLGGQIFTEARAEDITKEGAKVNGFTFSAQDIVVATNSPVNDTLTMHTKQAAYRTYVIAGKIPKGKLPYSLWWDTGDADSKWVSQPYHYVRVEDFDEQYDLLISGGEDHKTGQADEEGISESQRYERLESWTRTYFPMLEEISYTWSGQVMEPVDSLGFMGKNPGDDNIYIITGDSGNGMTHGTIGAMIISDAILGIKNKWEDLYSPSRITMKTTGDFVREAGNMAAQYLDWISASDLKNTSDLGAGEGGVLSSGLKKIAVYRDYDNSLRAFSAVCPHLGCIVQWNNDEKSFDCPCHGSRFSCDGTLTNGPAKTDLSKIHIK</sequence>
<evidence type="ECO:0000313" key="9">
    <source>
        <dbReference type="Proteomes" id="UP000288102"/>
    </source>
</evidence>
<evidence type="ECO:0000256" key="4">
    <source>
        <dbReference type="ARBA" id="ARBA00023014"/>
    </source>
</evidence>
<dbReference type="SUPFAM" id="SSF51971">
    <property type="entry name" value="Nucleotide-binding domain"/>
    <property type="match status" value="1"/>
</dbReference>
<dbReference type="InterPro" id="IPR038010">
    <property type="entry name" value="YhfW_C"/>
</dbReference>
<protein>
    <submittedName>
        <fullName evidence="8">FAD-dependent oxidoreductase</fullName>
    </submittedName>
</protein>
<keyword evidence="3" id="KW-0408">Iron</keyword>
<evidence type="ECO:0000256" key="1">
    <source>
        <dbReference type="ARBA" id="ARBA00022714"/>
    </source>
</evidence>
<keyword evidence="5" id="KW-1015">Disulfide bond</keyword>
<keyword evidence="1" id="KW-0001">2Fe-2S</keyword>
<dbReference type="GO" id="GO:0016020">
    <property type="term" value="C:membrane"/>
    <property type="evidence" value="ECO:0007669"/>
    <property type="project" value="InterPro"/>
</dbReference>
<reference evidence="9" key="1">
    <citation type="journal article" date="2019" name="Syst. Appl. Microbiol.">
        <title>Flavobacterium circumlabens sp. nov. and Flavobacterium cupreum sp. nov., two psychrotrophic species isolated from Antarctic environmental samples.</title>
        <authorList>
            <person name="Kralova S."/>
            <person name="Busse H.-J."/>
            <person name="Svec P."/>
            <person name="Maslanova I."/>
            <person name="Stankova E."/>
            <person name="Bartak M."/>
            <person name="Sedlacek I."/>
        </authorList>
    </citation>
    <scope>NUCLEOTIDE SEQUENCE [LARGE SCALE GENOMIC DNA]</scope>
    <source>
        <strain evidence="9">CCM 8825</strain>
    </source>
</reference>
<feature type="coiled-coil region" evidence="6">
    <location>
        <begin position="102"/>
        <end position="129"/>
    </location>
</feature>
<evidence type="ECO:0000256" key="6">
    <source>
        <dbReference type="SAM" id="Coils"/>
    </source>
</evidence>
<dbReference type="Pfam" id="PF00355">
    <property type="entry name" value="Rieske"/>
    <property type="match status" value="1"/>
</dbReference>
<dbReference type="PROSITE" id="PS51296">
    <property type="entry name" value="RIESKE"/>
    <property type="match status" value="1"/>
</dbReference>
<dbReference type="OrthoDB" id="9767869at2"/>
<comment type="caution">
    <text evidence="8">The sequence shown here is derived from an EMBL/GenBank/DDBJ whole genome shotgun (WGS) entry which is preliminary data.</text>
</comment>
<dbReference type="SUPFAM" id="SSF50022">
    <property type="entry name" value="ISP domain"/>
    <property type="match status" value="1"/>
</dbReference>
<feature type="domain" description="Rieske" evidence="7">
    <location>
        <begin position="434"/>
        <end position="526"/>
    </location>
</feature>
<dbReference type="Gene3D" id="3.30.9.10">
    <property type="entry name" value="D-Amino Acid Oxidase, subunit A, domain 2"/>
    <property type="match status" value="1"/>
</dbReference>
<dbReference type="InterPro" id="IPR036922">
    <property type="entry name" value="Rieske_2Fe-2S_sf"/>
</dbReference>
<dbReference type="PANTHER" id="PTHR13847">
    <property type="entry name" value="SARCOSINE DEHYDROGENASE-RELATED"/>
    <property type="match status" value="1"/>
</dbReference>
<keyword evidence="6" id="KW-0175">Coiled coil</keyword>
<dbReference type="Gene3D" id="2.102.10.10">
    <property type="entry name" value="Rieske [2Fe-2S] iron-sulphur domain"/>
    <property type="match status" value="1"/>
</dbReference>